<sequence>MILKGSARGSARELAAHLLNTTDNEHAEVHEVRGFASEDLTNAMIEAECLSKGTRCTKYLFSLSLNPPAHETVSIETFEEAVDQIETGLGLENCPRAVVFHEKEGRRHCHVVWSRIDSEEMKAVPMPYFKNRLMDLSRDLFLEHDWDVPLGILDRSAKNPLSFDLSEWQQAQRTKQDPRIIKAVLRDCWQGSDSKEAFKGALESYGYYLARGDRRGFVAVDVRGEVYSLSRAIGIRSKDLNDKLGTPDDLQSVEEAKMLVNAHWSEKLQRLSDDMDAKHRRQKEPLDQKLNQITQRQCQERQALSQYHQERWDKESVIRSERLPNGLGGIWSRFTGKYAKIRHYNECEAWETLKRDEAEKEHQIVKHLEERSSIQKTRQRLKQHQQIERAELHREIAAQMSRRTVQRQRFEAEFKLQTAKPQLSQRARGLFRNRDDLEPEF</sequence>
<protein>
    <recommendedName>
        <fullName evidence="1">MobA/VirD2-like nuclease domain-containing protein</fullName>
    </recommendedName>
</protein>
<dbReference type="Proteomes" id="UP000188174">
    <property type="component" value="Chromosome"/>
</dbReference>
<dbReference type="InterPro" id="IPR005094">
    <property type="entry name" value="Endonuclease_MobA/VirD2"/>
</dbReference>
<dbReference type="Pfam" id="PF03432">
    <property type="entry name" value="Relaxase"/>
    <property type="match status" value="1"/>
</dbReference>
<dbReference type="RefSeq" id="WP_077291280.1">
    <property type="nucleotide sequence ID" value="NZ_CP019630.1"/>
</dbReference>
<organism evidence="2 3">
    <name type="scientific">Roseibium algicola</name>
    <dbReference type="NCBI Taxonomy" id="2857014"/>
    <lineage>
        <taxon>Bacteria</taxon>
        <taxon>Pseudomonadati</taxon>
        <taxon>Pseudomonadota</taxon>
        <taxon>Alphaproteobacteria</taxon>
        <taxon>Hyphomicrobiales</taxon>
        <taxon>Stappiaceae</taxon>
        <taxon>Roseibium</taxon>
    </lineage>
</organism>
<dbReference type="EMBL" id="CP019630">
    <property type="protein sequence ID" value="AQQ04116.1"/>
    <property type="molecule type" value="Genomic_DNA"/>
</dbReference>
<gene>
    <name evidence="2" type="ORF">B0E33_11370</name>
</gene>
<proteinExistence type="predicted"/>
<keyword evidence="3" id="KW-1185">Reference proteome</keyword>
<evidence type="ECO:0000259" key="1">
    <source>
        <dbReference type="Pfam" id="PF03432"/>
    </source>
</evidence>
<evidence type="ECO:0000313" key="2">
    <source>
        <dbReference type="EMBL" id="AQQ04116.1"/>
    </source>
</evidence>
<accession>A0ABM6I1A8</accession>
<reference evidence="2 3" key="1">
    <citation type="submission" date="2017-02" db="EMBL/GenBank/DDBJ databases">
        <authorList>
            <person name="Jeong S."/>
        </authorList>
    </citation>
    <scope>NUCLEOTIDE SEQUENCE [LARGE SCALE GENOMIC DNA]</scope>
    <source>
        <strain evidence="2 3">RMAR6-6</strain>
    </source>
</reference>
<feature type="domain" description="MobA/VirD2-like nuclease" evidence="1">
    <location>
        <begin position="23"/>
        <end position="146"/>
    </location>
</feature>
<name>A0ABM6I1A8_9HYPH</name>
<evidence type="ECO:0000313" key="3">
    <source>
        <dbReference type="Proteomes" id="UP000188174"/>
    </source>
</evidence>